<name>A0AAN8UJP1_9MAGN</name>
<proteinExistence type="inferred from homology"/>
<feature type="signal peptide" evidence="4">
    <location>
        <begin position="1"/>
        <end position="28"/>
    </location>
</feature>
<reference evidence="5 6" key="1">
    <citation type="submission" date="2023-12" db="EMBL/GenBank/DDBJ databases">
        <title>A high-quality genome assembly for Dillenia turbinata (Dilleniales).</title>
        <authorList>
            <person name="Chanderbali A."/>
        </authorList>
    </citation>
    <scope>NUCLEOTIDE SEQUENCE [LARGE SCALE GENOMIC DNA]</scope>
    <source>
        <strain evidence="5">LSX21</strain>
        <tissue evidence="5">Leaf</tissue>
    </source>
</reference>
<evidence type="ECO:0000313" key="5">
    <source>
        <dbReference type="EMBL" id="KAK6916790.1"/>
    </source>
</evidence>
<dbReference type="Proteomes" id="UP001370490">
    <property type="component" value="Unassembled WGS sequence"/>
</dbReference>
<keyword evidence="4" id="KW-0732">Signal</keyword>
<keyword evidence="6" id="KW-1185">Reference proteome</keyword>
<evidence type="ECO:0000313" key="6">
    <source>
        <dbReference type="Proteomes" id="UP001370490"/>
    </source>
</evidence>
<evidence type="ECO:0000256" key="3">
    <source>
        <dbReference type="ARBA" id="ARBA00022963"/>
    </source>
</evidence>
<dbReference type="GO" id="GO:0016042">
    <property type="term" value="P:lipid catabolic process"/>
    <property type="evidence" value="ECO:0007669"/>
    <property type="project" value="UniProtKB-KW"/>
</dbReference>
<dbReference type="CDD" id="cd01837">
    <property type="entry name" value="SGNH_plant_lipase_like"/>
    <property type="match status" value="1"/>
</dbReference>
<evidence type="ECO:0000256" key="2">
    <source>
        <dbReference type="ARBA" id="ARBA00022801"/>
    </source>
</evidence>
<dbReference type="InterPro" id="IPR036514">
    <property type="entry name" value="SGNH_hydro_sf"/>
</dbReference>
<comment type="similarity">
    <text evidence="1">Belongs to the 'GDSL' lipolytic enzyme family.</text>
</comment>
<dbReference type="PANTHER" id="PTHR45648">
    <property type="entry name" value="GDSL LIPASE/ACYLHYDROLASE FAMILY PROTEIN (AFU_ORTHOLOGUE AFUA_4G14700)"/>
    <property type="match status" value="1"/>
</dbReference>
<organism evidence="5 6">
    <name type="scientific">Dillenia turbinata</name>
    <dbReference type="NCBI Taxonomy" id="194707"/>
    <lineage>
        <taxon>Eukaryota</taxon>
        <taxon>Viridiplantae</taxon>
        <taxon>Streptophyta</taxon>
        <taxon>Embryophyta</taxon>
        <taxon>Tracheophyta</taxon>
        <taxon>Spermatophyta</taxon>
        <taxon>Magnoliopsida</taxon>
        <taxon>eudicotyledons</taxon>
        <taxon>Gunneridae</taxon>
        <taxon>Pentapetalae</taxon>
        <taxon>Dilleniales</taxon>
        <taxon>Dilleniaceae</taxon>
        <taxon>Dillenia</taxon>
    </lineage>
</organism>
<dbReference type="Gene3D" id="3.40.50.1110">
    <property type="entry name" value="SGNH hydrolase"/>
    <property type="match status" value="1"/>
</dbReference>
<dbReference type="Pfam" id="PF00657">
    <property type="entry name" value="Lipase_GDSL"/>
    <property type="match status" value="1"/>
</dbReference>
<protein>
    <submittedName>
        <fullName evidence="5">GDSL lipase/esterase</fullName>
    </submittedName>
</protein>
<accession>A0AAN8UJP1</accession>
<evidence type="ECO:0000256" key="1">
    <source>
        <dbReference type="ARBA" id="ARBA00008668"/>
    </source>
</evidence>
<dbReference type="InterPro" id="IPR001087">
    <property type="entry name" value="GDSL"/>
</dbReference>
<keyword evidence="2" id="KW-0378">Hydrolase</keyword>
<dbReference type="PANTHER" id="PTHR45648:SF17">
    <property type="entry name" value="GDSL ESTERASE_LIPASE"/>
    <property type="match status" value="1"/>
</dbReference>
<evidence type="ECO:0000256" key="4">
    <source>
        <dbReference type="SAM" id="SignalP"/>
    </source>
</evidence>
<dbReference type="AlphaFoldDB" id="A0AAN8UJP1"/>
<dbReference type="InterPro" id="IPR051058">
    <property type="entry name" value="GDSL_Est/Lipase"/>
</dbReference>
<sequence length="382" mass="42033">MVKKCIVSPVLISLSLAFFVLSSVEVDAEVPPVFILGDSTADIGTNTHLPQSPARADVPFNGIDYPHSRPTGSPPSFLYLQNQSSRLKRHATRGINFASGGSGILDKTGQLPKIVSLSEQIQQFAMVQSNLTVVLGAAETEKLLSRALFFISIGSNDIFGYFFTNSTIPKQEFINTLAFAYGIHLKVTLAIYHISLSNGKMLFFIARLPFAHLFMESRLFLLPQTLYNLGARKFGIISVPPIGCCPSQRVKNTTTNGCLEGMNDFARTFYSTIHVLLRNLSSQYPGMKYSLGNAYEMTINVIEHPQEANFTEVSMACCGAGTLNGEAGCTPKANLCNNRHEFLFWDLFHPTQAAAKIAAFTLYNGDKRFVTPINFKQLAEDC</sequence>
<keyword evidence="3" id="KW-0442">Lipid degradation</keyword>
<comment type="caution">
    <text evidence="5">The sequence shown here is derived from an EMBL/GenBank/DDBJ whole genome shotgun (WGS) entry which is preliminary data.</text>
</comment>
<keyword evidence="3" id="KW-0443">Lipid metabolism</keyword>
<dbReference type="InterPro" id="IPR035669">
    <property type="entry name" value="SGNH_plant_lipase-like"/>
</dbReference>
<dbReference type="GO" id="GO:0016788">
    <property type="term" value="F:hydrolase activity, acting on ester bonds"/>
    <property type="evidence" value="ECO:0007669"/>
    <property type="project" value="InterPro"/>
</dbReference>
<feature type="chain" id="PRO_5042885857" evidence="4">
    <location>
        <begin position="29"/>
        <end position="382"/>
    </location>
</feature>
<dbReference type="EMBL" id="JBAMMX010000024">
    <property type="protein sequence ID" value="KAK6916790.1"/>
    <property type="molecule type" value="Genomic_DNA"/>
</dbReference>
<gene>
    <name evidence="5" type="ORF">RJ641_019651</name>
</gene>